<evidence type="ECO:0000256" key="4">
    <source>
        <dbReference type="ARBA" id="ARBA00023163"/>
    </source>
</evidence>
<dbReference type="NCBIfam" id="TIGR02985">
    <property type="entry name" value="Sig70_bacteroi1"/>
    <property type="match status" value="1"/>
</dbReference>
<dbReference type="NCBIfam" id="TIGR02937">
    <property type="entry name" value="sigma70-ECF"/>
    <property type="match status" value="1"/>
</dbReference>
<evidence type="ECO:0000313" key="8">
    <source>
        <dbReference type="Proteomes" id="UP000071561"/>
    </source>
</evidence>
<accession>A0A127VF46</accession>
<evidence type="ECO:0000256" key="3">
    <source>
        <dbReference type="ARBA" id="ARBA00023082"/>
    </source>
</evidence>
<dbReference type="Gene3D" id="1.10.10.10">
    <property type="entry name" value="Winged helix-like DNA-binding domain superfamily/Winged helix DNA-binding domain"/>
    <property type="match status" value="1"/>
</dbReference>
<dbReference type="InterPro" id="IPR014327">
    <property type="entry name" value="RNA_pol_sigma70_bacteroid"/>
</dbReference>
<dbReference type="KEGG" id="pcm:AY601_2936"/>
<name>A0A127VF46_9SPHI</name>
<feature type="domain" description="RNA polymerase sigma-70 region 2" evidence="5">
    <location>
        <begin position="27"/>
        <end position="90"/>
    </location>
</feature>
<dbReference type="InterPro" id="IPR013249">
    <property type="entry name" value="RNA_pol_sigma70_r4_t2"/>
</dbReference>
<protein>
    <submittedName>
        <fullName evidence="7">RNA polymerase sigma 70</fullName>
    </submittedName>
</protein>
<dbReference type="InterPro" id="IPR014284">
    <property type="entry name" value="RNA_pol_sigma-70_dom"/>
</dbReference>
<evidence type="ECO:0000313" key="7">
    <source>
        <dbReference type="EMBL" id="AMP99810.1"/>
    </source>
</evidence>
<dbReference type="GO" id="GO:0006352">
    <property type="term" value="P:DNA-templated transcription initiation"/>
    <property type="evidence" value="ECO:0007669"/>
    <property type="project" value="InterPro"/>
</dbReference>
<proteinExistence type="inferred from homology"/>
<dbReference type="PATRIC" id="fig|188932.3.peg.3063"/>
<keyword evidence="3" id="KW-0731">Sigma factor</keyword>
<dbReference type="PANTHER" id="PTHR43133">
    <property type="entry name" value="RNA POLYMERASE ECF-TYPE SIGMA FACTO"/>
    <property type="match status" value="1"/>
</dbReference>
<dbReference type="InterPro" id="IPR013325">
    <property type="entry name" value="RNA_pol_sigma_r2"/>
</dbReference>
<organism evidence="7 8">
    <name type="scientific">Pedobacter cryoconitis</name>
    <dbReference type="NCBI Taxonomy" id="188932"/>
    <lineage>
        <taxon>Bacteria</taxon>
        <taxon>Pseudomonadati</taxon>
        <taxon>Bacteroidota</taxon>
        <taxon>Sphingobacteriia</taxon>
        <taxon>Sphingobacteriales</taxon>
        <taxon>Sphingobacteriaceae</taxon>
        <taxon>Pedobacter</taxon>
    </lineage>
</organism>
<keyword evidence="8" id="KW-1185">Reference proteome</keyword>
<evidence type="ECO:0000259" key="6">
    <source>
        <dbReference type="Pfam" id="PF08281"/>
    </source>
</evidence>
<dbReference type="InterPro" id="IPR036388">
    <property type="entry name" value="WH-like_DNA-bd_sf"/>
</dbReference>
<sequence>MAQAVPLSDDELLLAFQQGELRAYELIYERYWQQLYRHARGLLGNDQGAEDVVQEVFTTLWIKGRDAGINPPLGAFLYKATRNRVLDLIKHFKIEAKYLSQVTELFDQPSPLPDGYLMEKELADRIEAEIQHLPKKMREVFVKSRKEHKTHQQISEELSISAKTVKRQVSNALIILKNKLSSLLFNLF</sequence>
<dbReference type="Pfam" id="PF04542">
    <property type="entry name" value="Sigma70_r2"/>
    <property type="match status" value="1"/>
</dbReference>
<dbReference type="Proteomes" id="UP000071561">
    <property type="component" value="Chromosome"/>
</dbReference>
<evidence type="ECO:0000256" key="1">
    <source>
        <dbReference type="ARBA" id="ARBA00010641"/>
    </source>
</evidence>
<dbReference type="SUPFAM" id="SSF88946">
    <property type="entry name" value="Sigma2 domain of RNA polymerase sigma factors"/>
    <property type="match status" value="1"/>
</dbReference>
<dbReference type="GO" id="GO:0016987">
    <property type="term" value="F:sigma factor activity"/>
    <property type="evidence" value="ECO:0007669"/>
    <property type="project" value="UniProtKB-KW"/>
</dbReference>
<dbReference type="Gene3D" id="1.10.1740.10">
    <property type="match status" value="1"/>
</dbReference>
<gene>
    <name evidence="7" type="ORF">AY601_2936</name>
</gene>
<dbReference type="InterPro" id="IPR013324">
    <property type="entry name" value="RNA_pol_sigma_r3/r4-like"/>
</dbReference>
<dbReference type="InterPro" id="IPR039425">
    <property type="entry name" value="RNA_pol_sigma-70-like"/>
</dbReference>
<reference evidence="7 8" key="1">
    <citation type="submission" date="2016-03" db="EMBL/GenBank/DDBJ databases">
        <title>Complete genome sequence of Pedobacter cryoconitis PAMC 27485.</title>
        <authorList>
            <person name="Lee J."/>
            <person name="Kim O.-S."/>
        </authorList>
    </citation>
    <scope>NUCLEOTIDE SEQUENCE [LARGE SCALE GENOMIC DNA]</scope>
    <source>
        <strain evidence="7 8">PAMC 27485</strain>
    </source>
</reference>
<dbReference type="AlphaFoldDB" id="A0A127VF46"/>
<dbReference type="SUPFAM" id="SSF88659">
    <property type="entry name" value="Sigma3 and sigma4 domains of RNA polymerase sigma factors"/>
    <property type="match status" value="1"/>
</dbReference>
<evidence type="ECO:0000256" key="2">
    <source>
        <dbReference type="ARBA" id="ARBA00023015"/>
    </source>
</evidence>
<feature type="domain" description="RNA polymerase sigma factor 70 region 4 type 2" evidence="6">
    <location>
        <begin position="124"/>
        <end position="173"/>
    </location>
</feature>
<dbReference type="Pfam" id="PF08281">
    <property type="entry name" value="Sigma70_r4_2"/>
    <property type="match status" value="1"/>
</dbReference>
<keyword evidence="4" id="KW-0804">Transcription</keyword>
<comment type="similarity">
    <text evidence="1">Belongs to the sigma-70 factor family. ECF subfamily.</text>
</comment>
<dbReference type="InterPro" id="IPR007627">
    <property type="entry name" value="RNA_pol_sigma70_r2"/>
</dbReference>
<dbReference type="OrthoDB" id="764811at2"/>
<keyword evidence="2" id="KW-0805">Transcription regulation</keyword>
<dbReference type="GO" id="GO:0003677">
    <property type="term" value="F:DNA binding"/>
    <property type="evidence" value="ECO:0007669"/>
    <property type="project" value="InterPro"/>
</dbReference>
<dbReference type="EMBL" id="CP014504">
    <property type="protein sequence ID" value="AMP99810.1"/>
    <property type="molecule type" value="Genomic_DNA"/>
</dbReference>
<evidence type="ECO:0000259" key="5">
    <source>
        <dbReference type="Pfam" id="PF04542"/>
    </source>
</evidence>
<dbReference type="RefSeq" id="WP_068402301.1">
    <property type="nucleotide sequence ID" value="NZ_CP014504.1"/>
</dbReference>
<dbReference type="PANTHER" id="PTHR43133:SF46">
    <property type="entry name" value="RNA POLYMERASE SIGMA-70 FACTOR ECF SUBFAMILY"/>
    <property type="match status" value="1"/>
</dbReference>